<dbReference type="PANTHER" id="PTHR45339:SF5">
    <property type="entry name" value="HISTIDINE KINASE"/>
    <property type="match status" value="1"/>
</dbReference>
<evidence type="ECO:0000313" key="16">
    <source>
        <dbReference type="Proteomes" id="UP001238163"/>
    </source>
</evidence>
<dbReference type="Pfam" id="PF08448">
    <property type="entry name" value="PAS_4"/>
    <property type="match status" value="1"/>
</dbReference>
<sequence length="1243" mass="138439">MVQPASPVLELANPPKGPEYWKYRPRMAYALSMLVLALGLVHVWRTMQEDDRVMRHALLRQARILAAAIHPEDLKILQGTVADLAKPQHHRLKRQIEILHRTQPNLRYIYLVGHRNNGEIFFFLDNAPADTPDYVAPGTVYQDASPTFRLAVSTGKEITEGPLADQWGNWISAVTPIINHSTGRPIAALGIDVDASHWQRQLLHQATPRALAVFTIWLFALAAIAVIQRRYRLNPQEADQSPTLITALIAIFGIMFTAYACWHTYEKEKQEHANSFYRLAEAQTGVIARKFHAIATTELAGIAHFFTSRPDIRKDEFDRYIRYLIGKPPVSLWGWTEPVPATERDAFASHAQQRDIGTLTIWEPGPNREIRPAQGRDTFFPVLFYAPENGNERILGADLSSEAKRLRAITDAIHSRLPTTTGPVGLGFNDRSRGMIIFSPVFASDDPASFRGIAFATINFAQFVNREFRRSDMQHISLHTLNDDAFPELLCESGKDPDCPDHHAFTRPFFAFGQVFLLNSHPNLSFFQAHPFRRVRGTLLTGLALSLALAIICNLLLKRRAKLIADMHAHTSALSETKLLFNQLADQSRTVQWRCTPDGRFSEVNPVAQRVFGYSPDQLVGKMSIFDLNPEAGREAFTAFMQSVLQQREPFIDIIKSVQTADGSVIKVSSSGTPIINDDGQLTGIYGWDRDVTDREELAAKLLQSQRAAEAANQAKSRFITNMSHEIRTPINGVIGFSDLLRGTPLNNEQREYVDVIGSSSCQLLGLVNELLDYAQLDAGGIKIVNHDFNLRITVEDLCCQLAVNAHQKDLELLCVIPPQLPQLVHGDELHLQQAILCLLDNAIKFTTQGEVVLTVSIDQEDDKNAIVRFTVSDSGIGISPEHQKNIFESFYQADESIKRRHGGAGLGLAIAKHLIGQMGGALTITSEAACGSVFSFAIPLTKQGGARPKFHPPPPELVHAQVLVIDDNAKVCEYLQNCLAFKELQPHRRSDLTSAMGMLQEAREAHRPYSVLFLDLAMPGVDDDCVAAIRQAAGDSTIFVGMLPLGKRPNNDAMLRKFFPNIITKPIRQKDLWHCLHSAVHNATHAHAAVQNQAPEGTDQGSEPAAPLWHETTDAAPPKADILLVEDHPVNQRVALLILEKAGYHADLANNGNEALRFLTQKSYQLVLMDVQMPEMDGLEATRRIRDANFPAINRDVPIVAITAHAIHGYRENCLAAGMNDFLTKPYTAGQLRKLIDHWLRK</sequence>
<dbReference type="RefSeq" id="WP_307259964.1">
    <property type="nucleotide sequence ID" value="NZ_JAUSVL010000001.1"/>
</dbReference>
<dbReference type="SMART" id="SM00448">
    <property type="entry name" value="REC"/>
    <property type="match status" value="1"/>
</dbReference>
<dbReference type="GO" id="GO:0000155">
    <property type="term" value="F:phosphorelay sensor kinase activity"/>
    <property type="evidence" value="ECO:0007669"/>
    <property type="project" value="InterPro"/>
</dbReference>
<dbReference type="PROSITE" id="PS50112">
    <property type="entry name" value="PAS"/>
    <property type="match status" value="1"/>
</dbReference>
<evidence type="ECO:0000256" key="6">
    <source>
        <dbReference type="ARBA" id="ARBA00022989"/>
    </source>
</evidence>
<dbReference type="CDD" id="cd16922">
    <property type="entry name" value="HATPase_EvgS-ArcB-TorS-like"/>
    <property type="match status" value="1"/>
</dbReference>
<evidence type="ECO:0000256" key="8">
    <source>
        <dbReference type="PROSITE-ProRule" id="PRU00169"/>
    </source>
</evidence>
<dbReference type="InterPro" id="IPR036097">
    <property type="entry name" value="HisK_dim/P_sf"/>
</dbReference>
<accession>A0AAE3VDP8</accession>
<dbReference type="PROSITE" id="PS50109">
    <property type="entry name" value="HIS_KIN"/>
    <property type="match status" value="1"/>
</dbReference>
<dbReference type="Pfam" id="PF00072">
    <property type="entry name" value="Response_reg"/>
    <property type="match status" value="1"/>
</dbReference>
<evidence type="ECO:0000259" key="11">
    <source>
        <dbReference type="PROSITE" id="PS50110"/>
    </source>
</evidence>
<feature type="domain" description="Response regulatory" evidence="11">
    <location>
        <begin position="1122"/>
        <end position="1241"/>
    </location>
</feature>
<keyword evidence="16" id="KW-1185">Reference proteome</keyword>
<dbReference type="PRINTS" id="PR00344">
    <property type="entry name" value="BCTRLSENSOR"/>
</dbReference>
<dbReference type="SMART" id="SM01079">
    <property type="entry name" value="CHASE"/>
    <property type="match status" value="1"/>
</dbReference>
<dbReference type="InterPro" id="IPR003594">
    <property type="entry name" value="HATPase_dom"/>
</dbReference>
<feature type="modified residue" description="4-aspartylphosphate" evidence="8">
    <location>
        <position position="1171"/>
    </location>
</feature>
<feature type="transmembrane region" description="Helical" evidence="9">
    <location>
        <begin position="27"/>
        <end position="45"/>
    </location>
</feature>
<dbReference type="PROSITE" id="PS50113">
    <property type="entry name" value="PAC"/>
    <property type="match status" value="1"/>
</dbReference>
<name>A0AAE3VDP8_9BACT</name>
<organism evidence="15 16">
    <name type="scientific">Oligosphaera ethanolica</name>
    <dbReference type="NCBI Taxonomy" id="760260"/>
    <lineage>
        <taxon>Bacteria</taxon>
        <taxon>Pseudomonadati</taxon>
        <taxon>Lentisphaerota</taxon>
        <taxon>Oligosphaeria</taxon>
        <taxon>Oligosphaerales</taxon>
        <taxon>Oligosphaeraceae</taxon>
        <taxon>Oligosphaera</taxon>
    </lineage>
</organism>
<gene>
    <name evidence="15" type="ORF">J3R75_000739</name>
</gene>
<keyword evidence="4 8" id="KW-0597">Phosphoprotein</keyword>
<protein>
    <recommendedName>
        <fullName evidence="3">histidine kinase</fullName>
        <ecNumber evidence="3">2.7.13.3</ecNumber>
    </recommendedName>
</protein>
<dbReference type="Gene3D" id="3.30.565.10">
    <property type="entry name" value="Histidine kinase-like ATPase, C-terminal domain"/>
    <property type="match status" value="1"/>
</dbReference>
<dbReference type="InterPro" id="IPR011006">
    <property type="entry name" value="CheY-like_superfamily"/>
</dbReference>
<dbReference type="SMART" id="SM00086">
    <property type="entry name" value="PAC"/>
    <property type="match status" value="1"/>
</dbReference>
<evidence type="ECO:0000259" key="10">
    <source>
        <dbReference type="PROSITE" id="PS50109"/>
    </source>
</evidence>
<dbReference type="SUPFAM" id="SSF55874">
    <property type="entry name" value="ATPase domain of HSP90 chaperone/DNA topoisomerase II/histidine kinase"/>
    <property type="match status" value="1"/>
</dbReference>
<dbReference type="InterPro" id="IPR003661">
    <property type="entry name" value="HisK_dim/P_dom"/>
</dbReference>
<dbReference type="Proteomes" id="UP001238163">
    <property type="component" value="Unassembled WGS sequence"/>
</dbReference>
<dbReference type="CDD" id="cd00130">
    <property type="entry name" value="PAS"/>
    <property type="match status" value="1"/>
</dbReference>
<dbReference type="InterPro" id="IPR006189">
    <property type="entry name" value="CHASE_dom"/>
</dbReference>
<dbReference type="InterPro" id="IPR013656">
    <property type="entry name" value="PAS_4"/>
</dbReference>
<dbReference type="InterPro" id="IPR001789">
    <property type="entry name" value="Sig_transdc_resp-reg_receiver"/>
</dbReference>
<feature type="modified residue" description="4-aspartylphosphate" evidence="8">
    <location>
        <position position="1016"/>
    </location>
</feature>
<feature type="transmembrane region" description="Helical" evidence="9">
    <location>
        <begin position="243"/>
        <end position="262"/>
    </location>
</feature>
<dbReference type="Gene3D" id="1.10.287.130">
    <property type="match status" value="1"/>
</dbReference>
<feature type="domain" description="CHASE" evidence="14">
    <location>
        <begin position="308"/>
        <end position="477"/>
    </location>
</feature>
<comment type="catalytic activity">
    <reaction evidence="1">
        <text>ATP + protein L-histidine = ADP + protein N-phospho-L-histidine.</text>
        <dbReference type="EC" id="2.7.13.3"/>
    </reaction>
</comment>
<dbReference type="InterPro" id="IPR042240">
    <property type="entry name" value="CHASE_sf"/>
</dbReference>
<dbReference type="CDD" id="cd00082">
    <property type="entry name" value="HisKA"/>
    <property type="match status" value="1"/>
</dbReference>
<dbReference type="SMART" id="SM00388">
    <property type="entry name" value="HisKA"/>
    <property type="match status" value="1"/>
</dbReference>
<reference evidence="15" key="1">
    <citation type="submission" date="2023-07" db="EMBL/GenBank/DDBJ databases">
        <title>Genomic Encyclopedia of Type Strains, Phase IV (KMG-IV): sequencing the most valuable type-strain genomes for metagenomic binning, comparative biology and taxonomic classification.</title>
        <authorList>
            <person name="Goeker M."/>
        </authorList>
    </citation>
    <scope>NUCLEOTIDE SEQUENCE</scope>
    <source>
        <strain evidence="15">DSM 24202</strain>
    </source>
</reference>
<proteinExistence type="predicted"/>
<dbReference type="Pfam" id="PF03924">
    <property type="entry name" value="CHASE"/>
    <property type="match status" value="1"/>
</dbReference>
<dbReference type="FunFam" id="3.30.565.10:FF:000010">
    <property type="entry name" value="Sensor histidine kinase RcsC"/>
    <property type="match status" value="1"/>
</dbReference>
<evidence type="ECO:0000313" key="15">
    <source>
        <dbReference type="EMBL" id="MDQ0288632.1"/>
    </source>
</evidence>
<feature type="domain" description="PAC" evidence="13">
    <location>
        <begin position="648"/>
        <end position="704"/>
    </location>
</feature>
<dbReference type="Pfam" id="PF00512">
    <property type="entry name" value="HisKA"/>
    <property type="match status" value="1"/>
</dbReference>
<dbReference type="InterPro" id="IPR001610">
    <property type="entry name" value="PAC"/>
</dbReference>
<comment type="caution">
    <text evidence="15">The sequence shown here is derived from an EMBL/GenBank/DDBJ whole genome shotgun (WGS) entry which is preliminary data.</text>
</comment>
<feature type="domain" description="PAS" evidence="12">
    <location>
        <begin position="598"/>
        <end position="648"/>
    </location>
</feature>
<evidence type="ECO:0000256" key="4">
    <source>
        <dbReference type="ARBA" id="ARBA00022553"/>
    </source>
</evidence>
<keyword evidence="5 9" id="KW-0812">Transmembrane</keyword>
<dbReference type="GO" id="GO:0016020">
    <property type="term" value="C:membrane"/>
    <property type="evidence" value="ECO:0007669"/>
    <property type="project" value="UniProtKB-SubCell"/>
</dbReference>
<feature type="transmembrane region" description="Helical" evidence="9">
    <location>
        <begin position="210"/>
        <end position="231"/>
    </location>
</feature>
<evidence type="ECO:0000259" key="12">
    <source>
        <dbReference type="PROSITE" id="PS50112"/>
    </source>
</evidence>
<dbReference type="InterPro" id="IPR000014">
    <property type="entry name" value="PAS"/>
</dbReference>
<dbReference type="SMART" id="SM00091">
    <property type="entry name" value="PAS"/>
    <property type="match status" value="1"/>
</dbReference>
<keyword evidence="6 9" id="KW-1133">Transmembrane helix</keyword>
<feature type="transmembrane region" description="Helical" evidence="9">
    <location>
        <begin position="537"/>
        <end position="557"/>
    </location>
</feature>
<evidence type="ECO:0000256" key="5">
    <source>
        <dbReference type="ARBA" id="ARBA00022692"/>
    </source>
</evidence>
<dbReference type="PANTHER" id="PTHR45339">
    <property type="entry name" value="HYBRID SIGNAL TRANSDUCTION HISTIDINE KINASE J"/>
    <property type="match status" value="1"/>
</dbReference>
<comment type="subcellular location">
    <subcellularLocation>
        <location evidence="2">Membrane</location>
    </subcellularLocation>
</comment>
<dbReference type="Pfam" id="PF02518">
    <property type="entry name" value="HATPase_c"/>
    <property type="match status" value="1"/>
</dbReference>
<feature type="domain" description="Histidine kinase" evidence="10">
    <location>
        <begin position="722"/>
        <end position="943"/>
    </location>
</feature>
<dbReference type="InterPro" id="IPR004358">
    <property type="entry name" value="Sig_transdc_His_kin-like_C"/>
</dbReference>
<dbReference type="InterPro" id="IPR035965">
    <property type="entry name" value="PAS-like_dom_sf"/>
</dbReference>
<dbReference type="PROSITE" id="PS50839">
    <property type="entry name" value="CHASE"/>
    <property type="match status" value="1"/>
</dbReference>
<dbReference type="SUPFAM" id="SSF55785">
    <property type="entry name" value="PYP-like sensor domain (PAS domain)"/>
    <property type="match status" value="1"/>
</dbReference>
<feature type="domain" description="Response regulatory" evidence="11">
    <location>
        <begin position="962"/>
        <end position="1081"/>
    </location>
</feature>
<evidence type="ECO:0000259" key="14">
    <source>
        <dbReference type="PROSITE" id="PS50839"/>
    </source>
</evidence>
<dbReference type="InterPro" id="IPR005467">
    <property type="entry name" value="His_kinase_dom"/>
</dbReference>
<dbReference type="InterPro" id="IPR000700">
    <property type="entry name" value="PAS-assoc_C"/>
</dbReference>
<dbReference type="SMART" id="SM00387">
    <property type="entry name" value="HATPase_c"/>
    <property type="match status" value="1"/>
</dbReference>
<dbReference type="SUPFAM" id="SSF52172">
    <property type="entry name" value="CheY-like"/>
    <property type="match status" value="2"/>
</dbReference>
<dbReference type="Gene3D" id="3.30.450.350">
    <property type="entry name" value="CHASE domain"/>
    <property type="match status" value="1"/>
</dbReference>
<evidence type="ECO:0000256" key="3">
    <source>
        <dbReference type="ARBA" id="ARBA00012438"/>
    </source>
</evidence>
<dbReference type="Gene3D" id="3.40.50.2300">
    <property type="match status" value="2"/>
</dbReference>
<evidence type="ECO:0000256" key="1">
    <source>
        <dbReference type="ARBA" id="ARBA00000085"/>
    </source>
</evidence>
<dbReference type="SUPFAM" id="SSF47384">
    <property type="entry name" value="Homodimeric domain of signal transducing histidine kinase"/>
    <property type="match status" value="1"/>
</dbReference>
<evidence type="ECO:0000256" key="9">
    <source>
        <dbReference type="SAM" id="Phobius"/>
    </source>
</evidence>
<dbReference type="InterPro" id="IPR036890">
    <property type="entry name" value="HATPase_C_sf"/>
</dbReference>
<dbReference type="CDD" id="cd17546">
    <property type="entry name" value="REC_hyHK_CKI1_RcsC-like"/>
    <property type="match status" value="1"/>
</dbReference>
<keyword evidence="7 9" id="KW-0472">Membrane</keyword>
<dbReference type="EMBL" id="JAUSVL010000001">
    <property type="protein sequence ID" value="MDQ0288632.1"/>
    <property type="molecule type" value="Genomic_DNA"/>
</dbReference>
<dbReference type="Gene3D" id="3.30.450.20">
    <property type="entry name" value="PAS domain"/>
    <property type="match status" value="1"/>
</dbReference>
<evidence type="ECO:0000256" key="7">
    <source>
        <dbReference type="ARBA" id="ARBA00023136"/>
    </source>
</evidence>
<evidence type="ECO:0000256" key="2">
    <source>
        <dbReference type="ARBA" id="ARBA00004370"/>
    </source>
</evidence>
<evidence type="ECO:0000259" key="13">
    <source>
        <dbReference type="PROSITE" id="PS50113"/>
    </source>
</evidence>
<dbReference type="AlphaFoldDB" id="A0AAE3VDP8"/>
<dbReference type="PROSITE" id="PS50110">
    <property type="entry name" value="RESPONSE_REGULATORY"/>
    <property type="match status" value="2"/>
</dbReference>
<dbReference type="NCBIfam" id="TIGR00229">
    <property type="entry name" value="sensory_box"/>
    <property type="match status" value="1"/>
</dbReference>
<dbReference type="EC" id="2.7.13.3" evidence="3"/>